<dbReference type="Pfam" id="PF14491">
    <property type="entry name" value="DUF4435"/>
    <property type="match status" value="1"/>
</dbReference>
<gene>
    <name evidence="3" type="ORF">DWB62_018835</name>
    <name evidence="2" type="ORF">GNY23_18835</name>
</gene>
<evidence type="ECO:0000313" key="3">
    <source>
        <dbReference type="EMBL" id="MVB09078.1"/>
    </source>
</evidence>
<reference evidence="2 5" key="2">
    <citation type="submission" date="2019-12" db="EMBL/GenBank/DDBJ databases">
        <title>Draft genome sequence of Labilibaculum sp. strain 44 isolated from deep waters of Black Sea.</title>
        <authorList>
            <person name="Yadav S."/>
            <person name="Villanueva L."/>
        </authorList>
    </citation>
    <scope>NUCLEOTIDE SEQUENCE [LARGE SCALE GENOMIC DNA]</scope>
    <source>
        <strain evidence="2 5">44</strain>
    </source>
</reference>
<evidence type="ECO:0000313" key="5">
    <source>
        <dbReference type="Proteomes" id="UP000462449"/>
    </source>
</evidence>
<dbReference type="InterPro" id="IPR029492">
    <property type="entry name" value="DUF4435"/>
</dbReference>
<comment type="caution">
    <text evidence="2">The sequence shown here is derived from an EMBL/GenBank/DDBJ whole genome shotgun (WGS) entry which is preliminary data.</text>
</comment>
<evidence type="ECO:0000313" key="2">
    <source>
        <dbReference type="EMBL" id="MUP39873.1"/>
    </source>
</evidence>
<organism evidence="2 5">
    <name type="scientific">Labilibaculum euxinus</name>
    <dbReference type="NCBI Taxonomy" id="2686357"/>
    <lineage>
        <taxon>Bacteria</taxon>
        <taxon>Pseudomonadati</taxon>
        <taxon>Bacteroidota</taxon>
        <taxon>Bacteroidia</taxon>
        <taxon>Marinilabiliales</taxon>
        <taxon>Marinifilaceae</taxon>
        <taxon>Labilibaculum</taxon>
    </lineage>
</organism>
<evidence type="ECO:0000313" key="4">
    <source>
        <dbReference type="Proteomes" id="UP000285951"/>
    </source>
</evidence>
<protein>
    <submittedName>
        <fullName evidence="2">DUF4435 domain-containing protein</fullName>
    </submittedName>
</protein>
<proteinExistence type="predicted"/>
<feature type="domain" description="DUF4435" evidence="1">
    <location>
        <begin position="31"/>
        <end position="256"/>
    </location>
</feature>
<keyword evidence="4" id="KW-1185">Reference proteome</keyword>
<dbReference type="Proteomes" id="UP000285951">
    <property type="component" value="Unassembled WGS sequence"/>
</dbReference>
<evidence type="ECO:0000259" key="1">
    <source>
        <dbReference type="Pfam" id="PF14491"/>
    </source>
</evidence>
<sequence>MEAKDLKKKADSSSAVAFHKFVLLQKDHNQDLFCFYEGNDNGYYYPRIKEFYNGVHHPIKCGNKKSVLYMYKSVKTRYPEVKCSFFIDNDFDERIENPKIYETPCYSIENFYTSKNFISDILKNEFGLSEIDSEYKTALDVFDTNQQKYHNESLLFNAWYASLKEKANTNKCSANVNLNCSIPKEFFILKIGSISSDYNFDNLKNKYPEAISISEKEVNNKIKEFQLKDLSKTLRGKYELEFIYTFLNFLIDDANDPENGTILKNKTKFRVDKAQMLSQLSQYAETPNCLVKYIEQLNKVLC</sequence>
<reference evidence="3 4" key="1">
    <citation type="submission" date="2019-11" db="EMBL/GenBank/DDBJ databases">
        <title>Draft genome sequence of Labilibaculum sp. strain SYP isolated from Black Sea.</title>
        <authorList>
            <person name="Yadav S."/>
            <person name="Villanueva L."/>
        </authorList>
    </citation>
    <scope>NUCLEOTIDE SEQUENCE [LARGE SCALE GENOMIC DNA]</scope>
    <source>
        <strain evidence="3 4">44</strain>
    </source>
</reference>
<accession>A0A7M4DB44</accession>
<dbReference type="EMBL" id="QTZN02000065">
    <property type="protein sequence ID" value="MVB09078.1"/>
    <property type="molecule type" value="Genomic_DNA"/>
</dbReference>
<dbReference type="AlphaFoldDB" id="A0A7M4DB44"/>
<dbReference type="Proteomes" id="UP000462449">
    <property type="component" value="Unassembled WGS sequence"/>
</dbReference>
<dbReference type="EMBL" id="WOTW01000065">
    <property type="protein sequence ID" value="MUP39873.1"/>
    <property type="molecule type" value="Genomic_DNA"/>
</dbReference>
<dbReference type="OrthoDB" id="2083140at2"/>
<dbReference type="RefSeq" id="WP_156197229.1">
    <property type="nucleotide sequence ID" value="NZ_QTZN02000065.1"/>
</dbReference>
<name>A0A7M4DB44_9BACT</name>